<evidence type="ECO:0000313" key="2">
    <source>
        <dbReference type="EMBL" id="CAL8146328.1"/>
    </source>
</evidence>
<gene>
    <name evidence="2" type="ORF">ODALV1_LOCUS30779</name>
</gene>
<reference evidence="2 3" key="1">
    <citation type="submission" date="2024-08" db="EMBL/GenBank/DDBJ databases">
        <authorList>
            <person name="Cucini C."/>
            <person name="Frati F."/>
        </authorList>
    </citation>
    <scope>NUCLEOTIDE SEQUENCE [LARGE SCALE GENOMIC DNA]</scope>
</reference>
<sequence>MISDKILKMIGFRTKLYPLGGGTWFYWDDSTKRFIPPSPYHLFMMQYGMVFGVDFCILHCIQLYLQLSSNPGIPEEEGEDPDLEFDLNKFATVMVAWGLISLTLAVVFANIAVLFHLDDCRYLLNQLIAYNEYLQEMLRVKQIELSEEHKKLIRNGERLVFMATVLTIFVPFVLVPAFLHPIEPTHRIITEWLEYEFGFNLRGIPVALIFMLGVFSCGNVVSVFFVLVSLYWFTAMPCLNDIIPVEIERRSAAGKRCHVVTNFYGVLEDKEIAKFYRIQVYFNNLFNKVVDSVLISYHHVACMMCSSVMACFGIRYQQVIVDGGIFAFLIVVVGVACPLALIFFEGLMCGDLVSVSEDFIESGKNLMDRKTMYLKFVYSCRPLYMKIINPFYNVDRNTFLEFVDAVVDKTITLLLW</sequence>
<feature type="transmembrane region" description="Helical" evidence="1">
    <location>
        <begin position="206"/>
        <end position="233"/>
    </location>
</feature>
<evidence type="ECO:0000313" key="3">
    <source>
        <dbReference type="Proteomes" id="UP001642540"/>
    </source>
</evidence>
<feature type="transmembrane region" description="Helical" evidence="1">
    <location>
        <begin position="90"/>
        <end position="115"/>
    </location>
</feature>
<name>A0ABP1S7N7_9HEXA</name>
<accession>A0ABP1S7N7</accession>
<organism evidence="2 3">
    <name type="scientific">Orchesella dallaii</name>
    <dbReference type="NCBI Taxonomy" id="48710"/>
    <lineage>
        <taxon>Eukaryota</taxon>
        <taxon>Metazoa</taxon>
        <taxon>Ecdysozoa</taxon>
        <taxon>Arthropoda</taxon>
        <taxon>Hexapoda</taxon>
        <taxon>Collembola</taxon>
        <taxon>Entomobryomorpha</taxon>
        <taxon>Entomobryoidea</taxon>
        <taxon>Orchesellidae</taxon>
        <taxon>Orchesellinae</taxon>
        <taxon>Orchesella</taxon>
    </lineage>
</organism>
<dbReference type="EMBL" id="CAXLJM020000164">
    <property type="protein sequence ID" value="CAL8146328.1"/>
    <property type="molecule type" value="Genomic_DNA"/>
</dbReference>
<feature type="transmembrane region" description="Helical" evidence="1">
    <location>
        <begin position="159"/>
        <end position="179"/>
    </location>
</feature>
<keyword evidence="1" id="KW-1133">Transmembrane helix</keyword>
<keyword evidence="1" id="KW-0812">Transmembrane</keyword>
<feature type="transmembrane region" description="Helical" evidence="1">
    <location>
        <begin position="42"/>
        <end position="65"/>
    </location>
</feature>
<protein>
    <recommendedName>
        <fullName evidence="4">Odorant receptor</fullName>
    </recommendedName>
</protein>
<evidence type="ECO:0008006" key="4">
    <source>
        <dbReference type="Google" id="ProtNLM"/>
    </source>
</evidence>
<evidence type="ECO:0000256" key="1">
    <source>
        <dbReference type="SAM" id="Phobius"/>
    </source>
</evidence>
<dbReference type="Proteomes" id="UP001642540">
    <property type="component" value="Unassembled WGS sequence"/>
</dbReference>
<keyword evidence="1" id="KW-0472">Membrane</keyword>
<comment type="caution">
    <text evidence="2">The sequence shown here is derived from an EMBL/GenBank/DDBJ whole genome shotgun (WGS) entry which is preliminary data.</text>
</comment>
<proteinExistence type="predicted"/>
<feature type="transmembrane region" description="Helical" evidence="1">
    <location>
        <begin position="323"/>
        <end position="344"/>
    </location>
</feature>
<keyword evidence="3" id="KW-1185">Reference proteome</keyword>